<evidence type="ECO:0000313" key="4">
    <source>
        <dbReference type="EMBL" id="RHA82289.1"/>
    </source>
</evidence>
<sequence length="530" mass="58730">MSRNQEYVEQYAEYAMEQMRRYGIPASVTLAQGICESASGQSELSRKGNNHFGIKATSGWVQNGGKYLVYTDDRPNEKFCQYASVGDSYEHHSQFLKGNKRYSSLFKLSPDDYKGWTNGLQNSGYASNKKYASSLQSIIEKNNLQKYDQMVMKEMKSQGKSFGTETNPRQQGEQTSQKTSVSKPAESEKYSYPLKRNEFMLVTSPFGMRKDPLNPANTQMHKGIDIQARHDNVLATEDKGKVTRVNNNPNTAGGLSVTVEYNRNDGSKYQCTYMHLSSIAVKAGDNVNAGQRLGVTGNTGTRTTGEHLHFGVKSISADGKARDIDPAAYLAEISQKGNIQLQTLHNSKDITAQYKVSNPASQGEVQDMAQSPEAWMKKLLSSEDSGVKMPGEDPVIEMAMTMFTSLMALALQIDNKSEEEKMQTVTDSVVSKSIDLSSLLPSYKACSVNIQDGKPYLHVDNGTVQFARELTQAEMTKLQQTLGNANLSDEDKRRGVASIIQAATVSQQMSQNYQKGADNQQDRQESVQIK</sequence>
<dbReference type="InterPro" id="IPR002901">
    <property type="entry name" value="MGlyc_endo_b_GlcNAc-like_dom"/>
</dbReference>
<feature type="compositionally biased region" description="Polar residues" evidence="2">
    <location>
        <begin position="510"/>
        <end position="519"/>
    </location>
</feature>
<dbReference type="InterPro" id="IPR011055">
    <property type="entry name" value="Dup_hybrid_motif"/>
</dbReference>
<proteinExistence type="predicted"/>
<dbReference type="InterPro" id="IPR051056">
    <property type="entry name" value="Glycosyl_Hydrolase_73"/>
</dbReference>
<organism evidence="4 5">
    <name type="scientific">Segatella copri</name>
    <dbReference type="NCBI Taxonomy" id="165179"/>
    <lineage>
        <taxon>Bacteria</taxon>
        <taxon>Pseudomonadati</taxon>
        <taxon>Bacteroidota</taxon>
        <taxon>Bacteroidia</taxon>
        <taxon>Bacteroidales</taxon>
        <taxon>Prevotellaceae</taxon>
        <taxon>Segatella</taxon>
    </lineage>
</organism>
<dbReference type="Pfam" id="PF01832">
    <property type="entry name" value="Glucosaminidase"/>
    <property type="match status" value="1"/>
</dbReference>
<reference evidence="4 5" key="1">
    <citation type="submission" date="2018-08" db="EMBL/GenBank/DDBJ databases">
        <title>A genome reference for cultivated species of the human gut microbiota.</title>
        <authorList>
            <person name="Zou Y."/>
            <person name="Xue W."/>
            <person name="Luo G."/>
        </authorList>
    </citation>
    <scope>NUCLEOTIDE SEQUENCE [LARGE SCALE GENOMIC DNA]</scope>
    <source>
        <strain evidence="4 5">AM42-23AC</strain>
    </source>
</reference>
<comment type="caution">
    <text evidence="4">The sequence shown here is derived from an EMBL/GenBank/DDBJ whole genome shotgun (WGS) entry which is preliminary data.</text>
</comment>
<dbReference type="Proteomes" id="UP000284990">
    <property type="component" value="Unassembled WGS sequence"/>
</dbReference>
<evidence type="ECO:0000256" key="1">
    <source>
        <dbReference type="ARBA" id="ARBA00022801"/>
    </source>
</evidence>
<evidence type="ECO:0000313" key="5">
    <source>
        <dbReference type="Proteomes" id="UP000284990"/>
    </source>
</evidence>
<feature type="domain" description="Mannosyl-glycoprotein endo-beta-N-acetylglucosamidase-like" evidence="3">
    <location>
        <begin position="5"/>
        <end position="148"/>
    </location>
</feature>
<dbReference type="PANTHER" id="PTHR33308">
    <property type="entry name" value="PEPTIDOGLYCAN HYDROLASE FLGJ"/>
    <property type="match status" value="1"/>
</dbReference>
<dbReference type="GO" id="GO:0004040">
    <property type="term" value="F:amidase activity"/>
    <property type="evidence" value="ECO:0007669"/>
    <property type="project" value="InterPro"/>
</dbReference>
<feature type="compositionally biased region" description="Polar residues" evidence="2">
    <location>
        <begin position="158"/>
        <end position="182"/>
    </location>
</feature>
<name>A0AA93BKN1_9BACT</name>
<keyword evidence="1" id="KW-0378">Hydrolase</keyword>
<dbReference type="CDD" id="cd12797">
    <property type="entry name" value="M23_peptidase"/>
    <property type="match status" value="1"/>
</dbReference>
<protein>
    <submittedName>
        <fullName evidence="4">Glucosaminidase</fullName>
    </submittedName>
</protein>
<dbReference type="AlphaFoldDB" id="A0AA93BKN1"/>
<dbReference type="Gene3D" id="1.10.530.10">
    <property type="match status" value="1"/>
</dbReference>
<evidence type="ECO:0000256" key="2">
    <source>
        <dbReference type="SAM" id="MobiDB-lite"/>
    </source>
</evidence>
<feature type="compositionally biased region" description="Basic and acidic residues" evidence="2">
    <location>
        <begin position="520"/>
        <end position="530"/>
    </location>
</feature>
<evidence type="ECO:0000259" key="3">
    <source>
        <dbReference type="SMART" id="SM00047"/>
    </source>
</evidence>
<feature type="region of interest" description="Disordered" evidence="2">
    <location>
        <begin position="510"/>
        <end position="530"/>
    </location>
</feature>
<dbReference type="SMART" id="SM00047">
    <property type="entry name" value="LYZ2"/>
    <property type="match status" value="1"/>
</dbReference>
<dbReference type="Gene3D" id="2.70.70.10">
    <property type="entry name" value="Glucose Permease (Domain IIA)"/>
    <property type="match status" value="1"/>
</dbReference>
<dbReference type="Pfam" id="PF01551">
    <property type="entry name" value="Peptidase_M23"/>
    <property type="match status" value="1"/>
</dbReference>
<dbReference type="RefSeq" id="WP_118192151.1">
    <property type="nucleotide sequence ID" value="NZ_QSFW01000048.1"/>
</dbReference>
<gene>
    <name evidence="4" type="ORF">DW916_15665</name>
</gene>
<dbReference type="PANTHER" id="PTHR33308:SF9">
    <property type="entry name" value="PEPTIDOGLYCAN HYDROLASE FLGJ"/>
    <property type="match status" value="1"/>
</dbReference>
<dbReference type="InterPro" id="IPR016047">
    <property type="entry name" value="M23ase_b-sheet_dom"/>
</dbReference>
<dbReference type="EMBL" id="QSFW01000048">
    <property type="protein sequence ID" value="RHA82289.1"/>
    <property type="molecule type" value="Genomic_DNA"/>
</dbReference>
<dbReference type="SUPFAM" id="SSF51261">
    <property type="entry name" value="Duplicated hybrid motif"/>
    <property type="match status" value="1"/>
</dbReference>
<accession>A0AA93BKN1</accession>
<feature type="region of interest" description="Disordered" evidence="2">
    <location>
        <begin position="157"/>
        <end position="189"/>
    </location>
</feature>